<evidence type="ECO:0000256" key="1">
    <source>
        <dbReference type="SAM" id="SignalP"/>
    </source>
</evidence>
<feature type="signal peptide" evidence="1">
    <location>
        <begin position="1"/>
        <end position="21"/>
    </location>
</feature>
<accession>A0A933MK23</accession>
<gene>
    <name evidence="2" type="ORF">HY768_03540</name>
</gene>
<dbReference type="AlphaFoldDB" id="A0A933MK23"/>
<dbReference type="Proteomes" id="UP000736328">
    <property type="component" value="Unassembled WGS sequence"/>
</dbReference>
<reference evidence="2" key="1">
    <citation type="submission" date="2020-07" db="EMBL/GenBank/DDBJ databases">
        <title>Huge and variable diversity of episymbiotic CPR bacteria and DPANN archaea in groundwater ecosystems.</title>
        <authorList>
            <person name="He C.Y."/>
            <person name="Keren R."/>
            <person name="Whittaker M."/>
            <person name="Farag I.F."/>
            <person name="Doudna J."/>
            <person name="Cate J.H.D."/>
            <person name="Banfield J.F."/>
        </authorList>
    </citation>
    <scope>NUCLEOTIDE SEQUENCE</scope>
    <source>
        <strain evidence="2">NC_groundwater_1520_Pr4_B-0.1um_53_5</strain>
    </source>
</reference>
<evidence type="ECO:0000313" key="3">
    <source>
        <dbReference type="Proteomes" id="UP000736328"/>
    </source>
</evidence>
<evidence type="ECO:0000313" key="2">
    <source>
        <dbReference type="EMBL" id="MBI4726290.1"/>
    </source>
</evidence>
<comment type="caution">
    <text evidence="2">The sequence shown here is derived from an EMBL/GenBank/DDBJ whole genome shotgun (WGS) entry which is preliminary data.</text>
</comment>
<sequence length="170" mass="18801">MKNKLNIIIALTGLSISSGLAQSLDLPRPSDVSASVNTSVTVAKIARLELRESHNTIEISSRDMERGYVDIPRALALQLWCNSRDGALVETELSGGIYNCDGQRFPRGLLMYKLSDQNNYQPFAAKPQTLYQSQKIERGSSLTIDLRLLISKEMTPGEYSYQASFTASPI</sequence>
<protein>
    <submittedName>
        <fullName evidence="2">Uncharacterized protein</fullName>
    </submittedName>
</protein>
<dbReference type="EMBL" id="JACQXR010000043">
    <property type="protein sequence ID" value="MBI4726290.1"/>
    <property type="molecule type" value="Genomic_DNA"/>
</dbReference>
<name>A0A933MK23_UNCT6</name>
<proteinExistence type="predicted"/>
<keyword evidence="1" id="KW-0732">Signal</keyword>
<organism evidence="2 3">
    <name type="scientific">candidate division TA06 bacterium</name>
    <dbReference type="NCBI Taxonomy" id="2250710"/>
    <lineage>
        <taxon>Bacteria</taxon>
        <taxon>Bacteria division TA06</taxon>
    </lineage>
</organism>
<feature type="chain" id="PRO_5036943883" evidence="1">
    <location>
        <begin position="22"/>
        <end position="170"/>
    </location>
</feature>